<dbReference type="KEGG" id="dfa:DFA_04234"/>
<sequence>MSGGKTNVSNEKSVKILSKKRGMVQQELLPASSLWRKNVLHSGRRYKKELIENIHINDRSIEHISTAVSHNKTNHVVLFDTSPKRDAIRIVKLNKEDKKTQSLPPTKNSNDTKWKIVGEGIQENANSIKSASWYDGMLLASGLDGQIYMYNCDPLSTGGEVDIELQETYTITKLKGLREGSFSIGSCSTSTSIKGVSINTLSPSTFACVENQSFHIWDVANPVQPIVSYRASDSPMKCLDWSRHSRHHCAVGGDDNTIRVLDQRQLSSYGLKNKSPVSWSTSQCQGNINCVSWHPFVPYWLASATDSGAIEIFDLRSISKPVVSFYAHNGPVTNINWCPSHSELMVSSGFDCSFNMWNISMPPQYLLYQRDEGGPYTYGSFFLEDGYNNFSVNQNGDVTYSSISQKFMNPFIHSKFQDSNEIAEKRVERLIYHREFVSGFEKAIILANKHSRNNQIEKAHTLLSLCFQTTLEDTLSDVLKSNAPKVDMRKEFIKNMESYSYFIPPLYYEKFNTKLTTSLMTKIKDLKISLDIQKHIKNCSGEELLEIEREILMTLRGDHLSIRLETIIDVVLVLMNYDIVKCYNFVNQLSDIFKNKLNFISPILRVLFYPSIFSSPSSPTDNLLGSSNDSFHLSSSTDLLIKSPLTKPGGSSISSSPLPTTTKASNQISPPERTRGNTTVSTTSPPTTTTTNTGLNRSNASIALKEPSEIEESKINEHFGTHEAITQQISYMRDFTKILMSPTPVSDGSNDQEDIIDFSSKNRPPIVASMSFNRIYLSILAESFIYDQFFIVLLNLLPVCDGFEFNMELNELYEIFTPDFLAYMKASQQRDKVRPWDSERFSTPLLTAISILSNVFVANIPTDFYETLSSCIPIFIQELDNCFVSTLQSPDPTLSDLSGKQQVQQYKITSSI</sequence>
<protein>
    <recommendedName>
        <fullName evidence="7">WD40 repeat-containing protein</fullName>
    </recommendedName>
</protein>
<dbReference type="OrthoDB" id="361494at2759"/>
<evidence type="ECO:0000313" key="6">
    <source>
        <dbReference type="Proteomes" id="UP000007797"/>
    </source>
</evidence>
<dbReference type="SUPFAM" id="SSF50978">
    <property type="entry name" value="WD40 repeat-like"/>
    <property type="match status" value="1"/>
</dbReference>
<evidence type="ECO:0000256" key="2">
    <source>
        <dbReference type="ARBA" id="ARBA00022737"/>
    </source>
</evidence>
<evidence type="ECO:0000256" key="3">
    <source>
        <dbReference type="PROSITE-ProRule" id="PRU00221"/>
    </source>
</evidence>
<dbReference type="RefSeq" id="XP_004358232.1">
    <property type="nucleotide sequence ID" value="XM_004358175.1"/>
</dbReference>
<feature type="compositionally biased region" description="Low complexity" evidence="4">
    <location>
        <begin position="646"/>
        <end position="663"/>
    </location>
</feature>
<proteinExistence type="predicted"/>
<reference evidence="6" key="1">
    <citation type="journal article" date="2011" name="Genome Res.">
        <title>Phylogeny-wide analysis of social amoeba genomes highlights ancient origins for complex intercellular communication.</title>
        <authorList>
            <person name="Heidel A.J."/>
            <person name="Lawal H.M."/>
            <person name="Felder M."/>
            <person name="Schilde C."/>
            <person name="Helps N.R."/>
            <person name="Tunggal B."/>
            <person name="Rivero F."/>
            <person name="John U."/>
            <person name="Schleicher M."/>
            <person name="Eichinger L."/>
            <person name="Platzer M."/>
            <person name="Noegel A.A."/>
            <person name="Schaap P."/>
            <person name="Gloeckner G."/>
        </authorList>
    </citation>
    <scope>NUCLEOTIDE SEQUENCE [LARGE SCALE GENOMIC DNA]</scope>
    <source>
        <strain evidence="6">SH3</strain>
    </source>
</reference>
<dbReference type="STRING" id="1054147.F4PVA0"/>
<dbReference type="AlphaFoldDB" id="F4PVA0"/>
<dbReference type="InterPro" id="IPR015943">
    <property type="entry name" value="WD40/YVTN_repeat-like_dom_sf"/>
</dbReference>
<dbReference type="PANTHER" id="PTHR22850">
    <property type="entry name" value="WD40 REPEAT FAMILY"/>
    <property type="match status" value="1"/>
</dbReference>
<dbReference type="Gene3D" id="2.130.10.10">
    <property type="entry name" value="YVTN repeat-like/Quinoprotein amine dehydrogenase"/>
    <property type="match status" value="2"/>
</dbReference>
<keyword evidence="2" id="KW-0677">Repeat</keyword>
<evidence type="ECO:0000256" key="4">
    <source>
        <dbReference type="SAM" id="MobiDB-lite"/>
    </source>
</evidence>
<dbReference type="Pfam" id="PF00400">
    <property type="entry name" value="WD40"/>
    <property type="match status" value="2"/>
</dbReference>
<feature type="repeat" description="WD" evidence="3">
    <location>
        <begin position="325"/>
        <end position="360"/>
    </location>
</feature>
<organism evidence="5 6">
    <name type="scientific">Cavenderia fasciculata</name>
    <name type="common">Slime mold</name>
    <name type="synonym">Dictyostelium fasciculatum</name>
    <dbReference type="NCBI Taxonomy" id="261658"/>
    <lineage>
        <taxon>Eukaryota</taxon>
        <taxon>Amoebozoa</taxon>
        <taxon>Evosea</taxon>
        <taxon>Eumycetozoa</taxon>
        <taxon>Dictyostelia</taxon>
        <taxon>Acytosteliales</taxon>
        <taxon>Cavenderiaceae</taxon>
        <taxon>Cavenderia</taxon>
    </lineage>
</organism>
<accession>F4PVA0</accession>
<dbReference type="InterPro" id="IPR050459">
    <property type="entry name" value="WD_repeat_RBAP46/RBAP48/MSI1"/>
</dbReference>
<evidence type="ECO:0000313" key="5">
    <source>
        <dbReference type="EMBL" id="EGG20463.1"/>
    </source>
</evidence>
<dbReference type="EMBL" id="GL883011">
    <property type="protein sequence ID" value="EGG20463.1"/>
    <property type="molecule type" value="Genomic_DNA"/>
</dbReference>
<keyword evidence="1 3" id="KW-0853">WD repeat</keyword>
<dbReference type="InterPro" id="IPR001680">
    <property type="entry name" value="WD40_rpt"/>
</dbReference>
<dbReference type="PROSITE" id="PS50294">
    <property type="entry name" value="WD_REPEATS_REGION"/>
    <property type="match status" value="1"/>
</dbReference>
<dbReference type="GeneID" id="14872551"/>
<gene>
    <name evidence="5" type="ORF">DFA_04234</name>
</gene>
<feature type="compositionally biased region" description="Low complexity" evidence="4">
    <location>
        <begin position="677"/>
        <end position="693"/>
    </location>
</feature>
<dbReference type="OMA" id="HPFVPYW"/>
<keyword evidence="6" id="KW-1185">Reference proteome</keyword>
<dbReference type="PROSITE" id="PS50082">
    <property type="entry name" value="WD_REPEATS_2"/>
    <property type="match status" value="1"/>
</dbReference>
<dbReference type="InterPro" id="IPR036322">
    <property type="entry name" value="WD40_repeat_dom_sf"/>
</dbReference>
<dbReference type="SMART" id="SM00320">
    <property type="entry name" value="WD40"/>
    <property type="match status" value="4"/>
</dbReference>
<feature type="region of interest" description="Disordered" evidence="4">
    <location>
        <begin position="646"/>
        <end position="700"/>
    </location>
</feature>
<evidence type="ECO:0000256" key="1">
    <source>
        <dbReference type="ARBA" id="ARBA00022574"/>
    </source>
</evidence>
<name>F4PVA0_CACFS</name>
<dbReference type="Proteomes" id="UP000007797">
    <property type="component" value="Unassembled WGS sequence"/>
</dbReference>
<evidence type="ECO:0008006" key="7">
    <source>
        <dbReference type="Google" id="ProtNLM"/>
    </source>
</evidence>